<dbReference type="AlphaFoldDB" id="A0A9P9BS58"/>
<proteinExistence type="predicted"/>
<sequence>MVCSWDNRENVLYLRILGHGWGWSALTPSCVHALLDRQFSSACQVREKNRHILPLRCACVHTPLYLVPMIQHKDLSGGRAHDCCIHDAAHVLRPACHSAPCVPLSEADMGPTGPVQYAFPSLSLVSVHLLPLFQSLCSRLAGAMACCCLPAYVSSLRDEHDCWGPLSGCSIAQATYTGNSRTSGLVGIAYVSGVCRTRQRFAFARA</sequence>
<dbReference type="RefSeq" id="XP_046010784.1">
    <property type="nucleotide sequence ID" value="XM_046148436.1"/>
</dbReference>
<dbReference type="GeneID" id="70177982"/>
<keyword evidence="2" id="KW-1185">Reference proteome</keyword>
<dbReference type="Proteomes" id="UP000756346">
    <property type="component" value="Unassembled WGS sequence"/>
</dbReference>
<name>A0A9P9BS58_9PEZI</name>
<organism evidence="1 2">
    <name type="scientific">Microdochium trichocladiopsis</name>
    <dbReference type="NCBI Taxonomy" id="1682393"/>
    <lineage>
        <taxon>Eukaryota</taxon>
        <taxon>Fungi</taxon>
        <taxon>Dikarya</taxon>
        <taxon>Ascomycota</taxon>
        <taxon>Pezizomycotina</taxon>
        <taxon>Sordariomycetes</taxon>
        <taxon>Xylariomycetidae</taxon>
        <taxon>Xylariales</taxon>
        <taxon>Microdochiaceae</taxon>
        <taxon>Microdochium</taxon>
    </lineage>
</organism>
<reference evidence="1" key="1">
    <citation type="journal article" date="2021" name="Nat. Commun.">
        <title>Genetic determinants of endophytism in the Arabidopsis root mycobiome.</title>
        <authorList>
            <person name="Mesny F."/>
            <person name="Miyauchi S."/>
            <person name="Thiergart T."/>
            <person name="Pickel B."/>
            <person name="Atanasova L."/>
            <person name="Karlsson M."/>
            <person name="Huettel B."/>
            <person name="Barry K.W."/>
            <person name="Haridas S."/>
            <person name="Chen C."/>
            <person name="Bauer D."/>
            <person name="Andreopoulos W."/>
            <person name="Pangilinan J."/>
            <person name="LaButti K."/>
            <person name="Riley R."/>
            <person name="Lipzen A."/>
            <person name="Clum A."/>
            <person name="Drula E."/>
            <person name="Henrissat B."/>
            <person name="Kohler A."/>
            <person name="Grigoriev I.V."/>
            <person name="Martin F.M."/>
            <person name="Hacquard S."/>
        </authorList>
    </citation>
    <scope>NUCLEOTIDE SEQUENCE</scope>
    <source>
        <strain evidence="1">MPI-CAGE-CH-0230</strain>
    </source>
</reference>
<gene>
    <name evidence="1" type="ORF">B0I36DRAFT_146033</name>
</gene>
<accession>A0A9P9BS58</accession>
<dbReference type="EMBL" id="JAGTJQ010000007">
    <property type="protein sequence ID" value="KAH7027985.1"/>
    <property type="molecule type" value="Genomic_DNA"/>
</dbReference>
<protein>
    <submittedName>
        <fullName evidence="1">Uncharacterized protein</fullName>
    </submittedName>
</protein>
<evidence type="ECO:0000313" key="1">
    <source>
        <dbReference type="EMBL" id="KAH7027985.1"/>
    </source>
</evidence>
<comment type="caution">
    <text evidence="1">The sequence shown here is derived from an EMBL/GenBank/DDBJ whole genome shotgun (WGS) entry which is preliminary data.</text>
</comment>
<evidence type="ECO:0000313" key="2">
    <source>
        <dbReference type="Proteomes" id="UP000756346"/>
    </source>
</evidence>